<reference evidence="2" key="1">
    <citation type="submission" date="2019-08" db="EMBL/GenBank/DDBJ databases">
        <title>The complete genome of Acinetobacter defluvii strain WCHAD010030.</title>
        <authorList>
            <person name="Hu Y."/>
            <person name="Qin J."/>
            <person name="Feng Y."/>
            <person name="Zong Z."/>
        </authorList>
    </citation>
    <scope>NUCLEOTIDE SEQUENCE</scope>
    <source>
        <strain evidence="2">WCHA30</strain>
    </source>
</reference>
<keyword evidence="3" id="KW-1185">Reference proteome</keyword>
<dbReference type="EMBL" id="CP029397">
    <property type="protein sequence ID" value="QEE14168.1"/>
    <property type="molecule type" value="Genomic_DNA"/>
</dbReference>
<gene>
    <name evidence="2" type="ORF">DJ533_18640</name>
</gene>
<evidence type="ECO:0000313" key="3">
    <source>
        <dbReference type="Proteomes" id="UP000245977"/>
    </source>
</evidence>
<sequence>MSQNSTTKPNISIEGKMNAKDAGRVAVIMAYGKAISLILGSLAGLIVAVVGLIKLIMGM</sequence>
<dbReference type="OrthoDB" id="6713237at2"/>
<keyword evidence="1" id="KW-1133">Transmembrane helix</keyword>
<keyword evidence="1" id="KW-0472">Membrane</keyword>
<dbReference type="Proteomes" id="UP000245977">
    <property type="component" value="Chromosome"/>
</dbReference>
<keyword evidence="1" id="KW-0812">Transmembrane</keyword>
<feature type="transmembrane region" description="Helical" evidence="1">
    <location>
        <begin position="34"/>
        <end position="57"/>
    </location>
</feature>
<evidence type="ECO:0000256" key="1">
    <source>
        <dbReference type="SAM" id="Phobius"/>
    </source>
</evidence>
<protein>
    <submittedName>
        <fullName evidence="2">Uncharacterized protein</fullName>
    </submittedName>
</protein>
<evidence type="ECO:0000313" key="2">
    <source>
        <dbReference type="EMBL" id="QEE14168.1"/>
    </source>
</evidence>
<accession>A0A5B9D5C8</accession>
<dbReference type="STRING" id="1871111.GCA_001704615_01175"/>
<dbReference type="RefSeq" id="WP_148245833.1">
    <property type="nucleotide sequence ID" value="NZ_CP029397.2"/>
</dbReference>
<organism evidence="2 3">
    <name type="scientific">Acinetobacter defluvii</name>
    <dbReference type="NCBI Taxonomy" id="1871111"/>
    <lineage>
        <taxon>Bacteria</taxon>
        <taxon>Pseudomonadati</taxon>
        <taxon>Pseudomonadota</taxon>
        <taxon>Gammaproteobacteria</taxon>
        <taxon>Moraxellales</taxon>
        <taxon>Moraxellaceae</taxon>
        <taxon>Acinetobacter</taxon>
    </lineage>
</organism>
<dbReference type="AlphaFoldDB" id="A0A5B9D5C8"/>
<dbReference type="KEGG" id="adv:DJ533_18640"/>
<proteinExistence type="predicted"/>
<name>A0A5B9D5C8_9GAMM</name>